<dbReference type="CDD" id="cd00502">
    <property type="entry name" value="DHQase_I"/>
    <property type="match status" value="1"/>
</dbReference>
<dbReference type="InterPro" id="IPR001381">
    <property type="entry name" value="DHquinase_I"/>
</dbReference>
<dbReference type="InterPro" id="IPR022893">
    <property type="entry name" value="Shikimate_DH_fam"/>
</dbReference>
<comment type="caution">
    <text evidence="1">The sequence shown here is derived from an EMBL/GenBank/DDBJ whole genome shotgun (WGS) entry which is preliminary data.</text>
</comment>
<dbReference type="Gene3D" id="3.20.20.70">
    <property type="entry name" value="Aldolase class I"/>
    <property type="match status" value="1"/>
</dbReference>
<organism evidence="1 2">
    <name type="scientific">Canavalia gladiata</name>
    <name type="common">Sword bean</name>
    <name type="synonym">Dolichos gladiatus</name>
    <dbReference type="NCBI Taxonomy" id="3824"/>
    <lineage>
        <taxon>Eukaryota</taxon>
        <taxon>Viridiplantae</taxon>
        <taxon>Streptophyta</taxon>
        <taxon>Embryophyta</taxon>
        <taxon>Tracheophyta</taxon>
        <taxon>Spermatophyta</taxon>
        <taxon>Magnoliopsida</taxon>
        <taxon>eudicotyledons</taxon>
        <taxon>Gunneridae</taxon>
        <taxon>Pentapetalae</taxon>
        <taxon>rosids</taxon>
        <taxon>fabids</taxon>
        <taxon>Fabales</taxon>
        <taxon>Fabaceae</taxon>
        <taxon>Papilionoideae</taxon>
        <taxon>50 kb inversion clade</taxon>
        <taxon>NPAAA clade</taxon>
        <taxon>indigoferoid/millettioid clade</taxon>
        <taxon>Phaseoleae</taxon>
        <taxon>Canavalia</taxon>
    </lineage>
</organism>
<proteinExistence type="predicted"/>
<evidence type="ECO:0000313" key="1">
    <source>
        <dbReference type="EMBL" id="KAK7337843.1"/>
    </source>
</evidence>
<gene>
    <name evidence="1" type="ORF">VNO77_18430</name>
</gene>
<dbReference type="GO" id="GO:0003855">
    <property type="term" value="F:3-dehydroquinate dehydratase activity"/>
    <property type="evidence" value="ECO:0007669"/>
    <property type="project" value="InterPro"/>
</dbReference>
<evidence type="ECO:0008006" key="3">
    <source>
        <dbReference type="Google" id="ProtNLM"/>
    </source>
</evidence>
<dbReference type="PANTHER" id="PTHR21089:SF10">
    <property type="entry name" value="BIFUNCTIONAL 3-DEHYDROQUINATE DEHYDRATASE_SHIKIMATE DEHYDROGENASE, CHLOROPLASTIC-LIKE ISOFORM X1"/>
    <property type="match status" value="1"/>
</dbReference>
<reference evidence="1 2" key="1">
    <citation type="submission" date="2024-01" db="EMBL/GenBank/DDBJ databases">
        <title>The genomes of 5 underutilized Papilionoideae crops provide insights into root nodulation and disease resistanc.</title>
        <authorList>
            <person name="Jiang F."/>
        </authorList>
    </citation>
    <scope>NUCLEOTIDE SEQUENCE [LARGE SCALE GENOMIC DNA]</scope>
    <source>
        <strain evidence="1">LVBAO_FW01</strain>
        <tissue evidence="1">Leaves</tissue>
    </source>
</reference>
<keyword evidence="2" id="KW-1185">Reference proteome</keyword>
<dbReference type="PANTHER" id="PTHR21089">
    <property type="entry name" value="SHIKIMATE DEHYDROGENASE"/>
    <property type="match status" value="1"/>
</dbReference>
<dbReference type="Pfam" id="PF01487">
    <property type="entry name" value="DHquinase_I"/>
    <property type="match status" value="1"/>
</dbReference>
<accession>A0AAN9LPF7</accession>
<dbReference type="GO" id="GO:0004764">
    <property type="term" value="F:shikimate 3-dehydrogenase (NADP+) activity"/>
    <property type="evidence" value="ECO:0007669"/>
    <property type="project" value="InterPro"/>
</dbReference>
<sequence>MGSNQMSNHSVMICAALTTKQSVEQIVNDMHQAKTQGADIVEVRLDCITNFHPLRHLKIILTNKPLPVLIVYRPKWEGGYYEGDENVRLEALQLALELGADFIDVELKAASSFLTLAEHKRNQNNYGKIIVSCYVDGITPPEDELLQLVTLMQATGADIIKLVTHAADITEITRIFSLFHHCQA</sequence>
<dbReference type="EMBL" id="JAYMYQ010000004">
    <property type="protein sequence ID" value="KAK7337843.1"/>
    <property type="molecule type" value="Genomic_DNA"/>
</dbReference>
<dbReference type="GO" id="GO:0009423">
    <property type="term" value="P:chorismate biosynthetic process"/>
    <property type="evidence" value="ECO:0007669"/>
    <property type="project" value="TreeGrafter"/>
</dbReference>
<dbReference type="AlphaFoldDB" id="A0AAN9LPF7"/>
<name>A0AAN9LPF7_CANGL</name>
<protein>
    <recommendedName>
        <fullName evidence="3">Type I 3-dehydroquinate dehydratase</fullName>
    </recommendedName>
</protein>
<evidence type="ECO:0000313" key="2">
    <source>
        <dbReference type="Proteomes" id="UP001367508"/>
    </source>
</evidence>
<dbReference type="GO" id="GO:0019632">
    <property type="term" value="P:shikimate metabolic process"/>
    <property type="evidence" value="ECO:0007669"/>
    <property type="project" value="TreeGrafter"/>
</dbReference>
<dbReference type="SUPFAM" id="SSF51569">
    <property type="entry name" value="Aldolase"/>
    <property type="match status" value="1"/>
</dbReference>
<dbReference type="InterPro" id="IPR013785">
    <property type="entry name" value="Aldolase_TIM"/>
</dbReference>
<dbReference type="Proteomes" id="UP001367508">
    <property type="component" value="Unassembled WGS sequence"/>
</dbReference>